<evidence type="ECO:0000256" key="1">
    <source>
        <dbReference type="ARBA" id="ARBA00001933"/>
    </source>
</evidence>
<dbReference type="InterPro" id="IPR001926">
    <property type="entry name" value="TrpB-like_PALP"/>
</dbReference>
<dbReference type="PIRSF" id="PIRSF006278">
    <property type="entry name" value="ACCD_DCysDesulf"/>
    <property type="match status" value="1"/>
</dbReference>
<evidence type="ECO:0000313" key="8">
    <source>
        <dbReference type="Proteomes" id="UP000032749"/>
    </source>
</evidence>
<dbReference type="InterPro" id="IPR027278">
    <property type="entry name" value="ACCD_DCysDesulf"/>
</dbReference>
<protein>
    <submittedName>
        <fullName evidence="7">Putative 1-Aminocyclopropane-1-carboxylate endolyase</fullName>
        <ecNumber evidence="7">3.5.99.7</ecNumber>
    </submittedName>
</protein>
<dbReference type="GO" id="GO:0008660">
    <property type="term" value="F:1-aminocyclopropane-1-carboxylate deaminase activity"/>
    <property type="evidence" value="ECO:0007669"/>
    <property type="project" value="UniProtKB-EC"/>
</dbReference>
<keyword evidence="7" id="KW-0378">Hydrolase</keyword>
<dbReference type="PANTHER" id="PTHR43780">
    <property type="entry name" value="1-AMINOCYCLOPROPANE-1-CARBOXYLATE DEAMINASE-RELATED"/>
    <property type="match status" value="1"/>
</dbReference>
<proteinExistence type="inferred from homology"/>
<evidence type="ECO:0000256" key="2">
    <source>
        <dbReference type="ARBA" id="ARBA00008639"/>
    </source>
</evidence>
<evidence type="ECO:0000256" key="4">
    <source>
        <dbReference type="PIRSR" id="PIRSR006278-1"/>
    </source>
</evidence>
<keyword evidence="7" id="KW-0456">Lyase</keyword>
<dbReference type="EMBL" id="FO203512">
    <property type="protein sequence ID" value="CCK75704.1"/>
    <property type="molecule type" value="Genomic_DNA"/>
</dbReference>
<dbReference type="STRING" id="698738.OLEAN_C15280"/>
<reference evidence="7 8" key="1">
    <citation type="journal article" date="2013" name="Nat. Commun.">
        <title>Genome sequence and functional genomic analysis of the oil-degrading bacterium Oleispira antarctica.</title>
        <authorList>
            <person name="Kube M."/>
            <person name="Chernikova T.N."/>
            <person name="Al-Ramahi Y."/>
            <person name="Beloqui A."/>
            <person name="Lopez-Cortez N."/>
            <person name="Guazzaroni M.E."/>
            <person name="Heipieper H.J."/>
            <person name="Klages S."/>
            <person name="Kotsyurbenko O.R."/>
            <person name="Langer I."/>
            <person name="Nechitaylo T.Y."/>
            <person name="Lunsdorf H."/>
            <person name="Fernandez M."/>
            <person name="Juarez S."/>
            <person name="Ciordia S."/>
            <person name="Singer A."/>
            <person name="Kagan O."/>
            <person name="Egorova O."/>
            <person name="Petit P.A."/>
            <person name="Stogios P."/>
            <person name="Kim Y."/>
            <person name="Tchigvintsev A."/>
            <person name="Flick R."/>
            <person name="Denaro R."/>
            <person name="Genovese M."/>
            <person name="Albar J.P."/>
            <person name="Reva O.N."/>
            <person name="Martinez-Gomariz M."/>
            <person name="Tran H."/>
            <person name="Ferrer M."/>
            <person name="Savchenko A."/>
            <person name="Yakunin A.F."/>
            <person name="Yakimov M.M."/>
            <person name="Golyshina O.V."/>
            <person name="Reinhardt R."/>
            <person name="Golyshin P.N."/>
        </authorList>
    </citation>
    <scope>NUCLEOTIDE SEQUENCE [LARGE SCALE GENOMIC DNA]</scope>
</reference>
<accession>R4YTD5</accession>
<keyword evidence="8" id="KW-1185">Reference proteome</keyword>
<dbReference type="EC" id="3.5.99.7" evidence="7"/>
<dbReference type="Gene3D" id="3.40.50.1100">
    <property type="match status" value="2"/>
</dbReference>
<dbReference type="Proteomes" id="UP000032749">
    <property type="component" value="Chromosome"/>
</dbReference>
<gene>
    <name evidence="7" type="ORF">OLEAN_C15280</name>
</gene>
<sequence length="307" mass="33899">MIQAFPPYSEVVSANTNSATLHIEIPEVVDILRLDQIHPWVSGNKWYKLKYNLETASMLGHQRLLSCGGPHSNHLHALACAGKVFGFSTTAFVRGYSHLPLTETLRECEEMGMALVFVDKKTYLNRYDQHWCQQQAEYYKSYWIPEGGNNDAGKKGCAEIAEQCLGYDEVWMSVGSGCTFSGVAHSLAIAQLKNDSLKKVHLKGVMAIKGGEELAASLLADLGNECSIDCDSHLGGFGRCPDELVDLIHHYDAHNLPLDPVYTAKLVMAFERYLQTGKLKANKRYLLIHSGGLQGRRGVKALSASVP</sequence>
<evidence type="ECO:0000256" key="3">
    <source>
        <dbReference type="ARBA" id="ARBA00022898"/>
    </source>
</evidence>
<dbReference type="HOGENOM" id="CLU_048897_0_0_6"/>
<organism evidence="7 8">
    <name type="scientific">Oleispira antarctica RB-8</name>
    <dbReference type="NCBI Taxonomy" id="698738"/>
    <lineage>
        <taxon>Bacteria</taxon>
        <taxon>Pseudomonadati</taxon>
        <taxon>Pseudomonadota</taxon>
        <taxon>Gammaproteobacteria</taxon>
        <taxon>Oceanospirillales</taxon>
        <taxon>Oceanospirillaceae</taxon>
        <taxon>Oleispira</taxon>
    </lineage>
</organism>
<dbReference type="Pfam" id="PF00291">
    <property type="entry name" value="PALP"/>
    <property type="match status" value="1"/>
</dbReference>
<comment type="similarity">
    <text evidence="2">Belongs to the ACC deaminase/D-cysteine desulfhydrase family.</text>
</comment>
<dbReference type="GO" id="GO:0019148">
    <property type="term" value="F:D-cysteine desulfhydrase activity"/>
    <property type="evidence" value="ECO:0007669"/>
    <property type="project" value="TreeGrafter"/>
</dbReference>
<evidence type="ECO:0000256" key="5">
    <source>
        <dbReference type="PIRSR" id="PIRSR006278-2"/>
    </source>
</evidence>
<dbReference type="AlphaFoldDB" id="R4YTD5"/>
<feature type="domain" description="Tryptophan synthase beta chain-like PALP" evidence="6">
    <location>
        <begin position="43"/>
        <end position="291"/>
    </location>
</feature>
<dbReference type="PANTHER" id="PTHR43780:SF2">
    <property type="entry name" value="1-AMINOCYCLOPROPANE-1-CARBOXYLATE DEAMINASE-RELATED"/>
    <property type="match status" value="1"/>
</dbReference>
<comment type="cofactor">
    <cofactor evidence="1">
        <name>pyridoxal 5'-phosphate</name>
        <dbReference type="ChEBI" id="CHEBI:597326"/>
    </cofactor>
</comment>
<feature type="modified residue" description="N6-(pyridoxal phosphate)lysine" evidence="5">
    <location>
        <position position="45"/>
    </location>
</feature>
<evidence type="ECO:0000313" key="7">
    <source>
        <dbReference type="EMBL" id="CCK75704.1"/>
    </source>
</evidence>
<dbReference type="PATRIC" id="fig|698738.3.peg.1578"/>
<dbReference type="InterPro" id="IPR036052">
    <property type="entry name" value="TrpB-like_PALP_sf"/>
</dbReference>
<dbReference type="KEGG" id="oai:OLEAN_C15280"/>
<dbReference type="SUPFAM" id="SSF53686">
    <property type="entry name" value="Tryptophan synthase beta subunit-like PLP-dependent enzymes"/>
    <property type="match status" value="1"/>
</dbReference>
<name>R4YTD5_OLEAN</name>
<evidence type="ECO:0000259" key="6">
    <source>
        <dbReference type="Pfam" id="PF00291"/>
    </source>
</evidence>
<keyword evidence="3 5" id="KW-0663">Pyridoxal phosphate</keyword>
<feature type="active site" description="Nucleophile" evidence="4">
    <location>
        <position position="72"/>
    </location>
</feature>